<organism evidence="13 14">
    <name type="scientific">Ignelater luminosus</name>
    <name type="common">Cucubano</name>
    <name type="synonym">Pyrophorus luminosus</name>
    <dbReference type="NCBI Taxonomy" id="2038154"/>
    <lineage>
        <taxon>Eukaryota</taxon>
        <taxon>Metazoa</taxon>
        <taxon>Ecdysozoa</taxon>
        <taxon>Arthropoda</taxon>
        <taxon>Hexapoda</taxon>
        <taxon>Insecta</taxon>
        <taxon>Pterygota</taxon>
        <taxon>Neoptera</taxon>
        <taxon>Endopterygota</taxon>
        <taxon>Coleoptera</taxon>
        <taxon>Polyphaga</taxon>
        <taxon>Elateriformia</taxon>
        <taxon>Elateroidea</taxon>
        <taxon>Elateridae</taxon>
        <taxon>Agrypninae</taxon>
        <taxon>Pyrophorini</taxon>
        <taxon>Ignelater</taxon>
    </lineage>
</organism>
<keyword evidence="5 12" id="KW-0812">Transmembrane</keyword>
<dbReference type="GO" id="GO:0005484">
    <property type="term" value="F:SNAP receptor activity"/>
    <property type="evidence" value="ECO:0007669"/>
    <property type="project" value="TreeGrafter"/>
</dbReference>
<evidence type="ECO:0000256" key="6">
    <source>
        <dbReference type="ARBA" id="ARBA00022824"/>
    </source>
</evidence>
<keyword evidence="7" id="KW-0931">ER-Golgi transport</keyword>
<keyword evidence="9 12" id="KW-1133">Transmembrane helix</keyword>
<dbReference type="AlphaFoldDB" id="A0A8K0D404"/>
<dbReference type="PANTHER" id="PTHR13050">
    <property type="entry name" value="USE1-LIKE PROTEIN"/>
    <property type="match status" value="1"/>
</dbReference>
<evidence type="ECO:0000256" key="1">
    <source>
        <dbReference type="ARBA" id="ARBA00004163"/>
    </source>
</evidence>
<sequence>MGLSRMEINFRRLLNKCEVMLKTKQKDDDRLPRYVESLGNMLKDLEDTSPCVTSNEAINDYRRRIFKLKSTLGLDASESYDEYLEKEKGKNLSEREQLLGLRQRDVKSSGQADDLDELIDYHQNVQQKIADEMLLFTRNLKEQSELANRIIKKDTEVAGRSTQLTDDNFAKLKVESNKLTEHSKRAWKCWMWIMLVIVLVVFINMVLFMKVMKKKY</sequence>
<gene>
    <name evidence="13" type="ORF">ILUMI_10046</name>
</gene>
<comment type="caution">
    <text evidence="13">The sequence shown here is derived from an EMBL/GenBank/DDBJ whole genome shotgun (WGS) entry which is preliminary data.</text>
</comment>
<keyword evidence="6" id="KW-0256">Endoplasmic reticulum</keyword>
<dbReference type="EMBL" id="VTPC01005359">
    <property type="protein sequence ID" value="KAF2896133.1"/>
    <property type="molecule type" value="Genomic_DNA"/>
</dbReference>
<evidence type="ECO:0000256" key="10">
    <source>
        <dbReference type="ARBA" id="ARBA00023136"/>
    </source>
</evidence>
<evidence type="ECO:0000256" key="11">
    <source>
        <dbReference type="ARBA" id="ARBA00032711"/>
    </source>
</evidence>
<dbReference type="OrthoDB" id="4506189at2759"/>
<evidence type="ECO:0000256" key="8">
    <source>
        <dbReference type="ARBA" id="ARBA00022927"/>
    </source>
</evidence>
<dbReference type="GO" id="GO:0006890">
    <property type="term" value="P:retrograde vesicle-mediated transport, Golgi to endoplasmic reticulum"/>
    <property type="evidence" value="ECO:0007669"/>
    <property type="project" value="TreeGrafter"/>
</dbReference>
<feature type="transmembrane region" description="Helical" evidence="12">
    <location>
        <begin position="190"/>
        <end position="209"/>
    </location>
</feature>
<dbReference type="Pfam" id="PF09753">
    <property type="entry name" value="Use1"/>
    <property type="match status" value="2"/>
</dbReference>
<proteinExistence type="inferred from homology"/>
<protein>
    <recommendedName>
        <fullName evidence="3">Vesicle transport protein USE1</fullName>
    </recommendedName>
    <alternativeName>
        <fullName evidence="11">USE1-like protein</fullName>
    </alternativeName>
</protein>
<evidence type="ECO:0000256" key="9">
    <source>
        <dbReference type="ARBA" id="ARBA00022989"/>
    </source>
</evidence>
<evidence type="ECO:0000256" key="12">
    <source>
        <dbReference type="SAM" id="Phobius"/>
    </source>
</evidence>
<reference evidence="13" key="1">
    <citation type="submission" date="2019-08" db="EMBL/GenBank/DDBJ databases">
        <title>The genome of the North American firefly Photinus pyralis.</title>
        <authorList>
            <consortium name="Photinus pyralis genome working group"/>
            <person name="Fallon T.R."/>
            <person name="Sander Lower S.E."/>
            <person name="Weng J.-K."/>
        </authorList>
    </citation>
    <scope>NUCLEOTIDE SEQUENCE</scope>
    <source>
        <strain evidence="13">TRF0915ILg1</strain>
        <tissue evidence="13">Whole body</tissue>
    </source>
</reference>
<accession>A0A8K0D404</accession>
<name>A0A8K0D404_IGNLU</name>
<comment type="subcellular location">
    <subcellularLocation>
        <location evidence="1">Endoplasmic reticulum membrane</location>
        <topology evidence="1">Single-pass type IV membrane protein</topology>
    </subcellularLocation>
</comment>
<dbReference type="InterPro" id="IPR019150">
    <property type="entry name" value="Vesicle_transport_protein_Use1"/>
</dbReference>
<evidence type="ECO:0000256" key="2">
    <source>
        <dbReference type="ARBA" id="ARBA00007891"/>
    </source>
</evidence>
<evidence type="ECO:0000256" key="3">
    <source>
        <dbReference type="ARBA" id="ARBA00015843"/>
    </source>
</evidence>
<evidence type="ECO:0000313" key="13">
    <source>
        <dbReference type="EMBL" id="KAF2896133.1"/>
    </source>
</evidence>
<dbReference type="PANTHER" id="PTHR13050:SF7">
    <property type="entry name" value="VESICLE TRANSPORT PROTEIN USE1"/>
    <property type="match status" value="1"/>
</dbReference>
<dbReference type="GO" id="GO:0005789">
    <property type="term" value="C:endoplasmic reticulum membrane"/>
    <property type="evidence" value="ECO:0007669"/>
    <property type="project" value="UniProtKB-SubCell"/>
</dbReference>
<evidence type="ECO:0000256" key="4">
    <source>
        <dbReference type="ARBA" id="ARBA00022448"/>
    </source>
</evidence>
<evidence type="ECO:0000256" key="7">
    <source>
        <dbReference type="ARBA" id="ARBA00022892"/>
    </source>
</evidence>
<keyword evidence="14" id="KW-1185">Reference proteome</keyword>
<dbReference type="Proteomes" id="UP000801492">
    <property type="component" value="Unassembled WGS sequence"/>
</dbReference>
<dbReference type="GO" id="GO:0031201">
    <property type="term" value="C:SNARE complex"/>
    <property type="evidence" value="ECO:0007669"/>
    <property type="project" value="TreeGrafter"/>
</dbReference>
<comment type="similarity">
    <text evidence="2">Belongs to the USE1 family.</text>
</comment>
<keyword evidence="8" id="KW-0653">Protein transport</keyword>
<evidence type="ECO:0000256" key="5">
    <source>
        <dbReference type="ARBA" id="ARBA00022692"/>
    </source>
</evidence>
<dbReference type="GO" id="GO:0015031">
    <property type="term" value="P:protein transport"/>
    <property type="evidence" value="ECO:0007669"/>
    <property type="project" value="UniProtKB-KW"/>
</dbReference>
<evidence type="ECO:0000313" key="14">
    <source>
        <dbReference type="Proteomes" id="UP000801492"/>
    </source>
</evidence>
<dbReference type="CDD" id="cd15860">
    <property type="entry name" value="SNARE_USE1"/>
    <property type="match status" value="1"/>
</dbReference>
<keyword evidence="4" id="KW-0813">Transport</keyword>
<keyword evidence="10 12" id="KW-0472">Membrane</keyword>